<protein>
    <submittedName>
        <fullName evidence="4">Extracellular solute-binding protein family 5</fullName>
    </submittedName>
</protein>
<evidence type="ECO:0000313" key="4">
    <source>
        <dbReference type="EMBL" id="ADL12175.1"/>
    </source>
</evidence>
<dbReference type="GO" id="GO:0015833">
    <property type="term" value="P:peptide transport"/>
    <property type="evidence" value="ECO:0007669"/>
    <property type="project" value="TreeGrafter"/>
</dbReference>
<accession>D9QVB6</accession>
<dbReference type="KEGG" id="aar:Acear_0633"/>
<evidence type="ECO:0000259" key="3">
    <source>
        <dbReference type="Pfam" id="PF00496"/>
    </source>
</evidence>
<dbReference type="Proteomes" id="UP000001661">
    <property type="component" value="Chromosome"/>
</dbReference>
<dbReference type="PROSITE" id="PS51257">
    <property type="entry name" value="PROKAR_LIPOPROTEIN"/>
    <property type="match status" value="1"/>
</dbReference>
<evidence type="ECO:0000313" key="5">
    <source>
        <dbReference type="Proteomes" id="UP000001661"/>
    </source>
</evidence>
<dbReference type="PIRSF" id="PIRSF002741">
    <property type="entry name" value="MppA"/>
    <property type="match status" value="1"/>
</dbReference>
<name>D9QVB6_ACEAZ</name>
<dbReference type="PANTHER" id="PTHR30290">
    <property type="entry name" value="PERIPLASMIC BINDING COMPONENT OF ABC TRANSPORTER"/>
    <property type="match status" value="1"/>
</dbReference>
<gene>
    <name evidence="4" type="ordered locus">Acear_0633</name>
</gene>
<dbReference type="PANTHER" id="PTHR30290:SF38">
    <property type="entry name" value="D,D-DIPEPTIDE-BINDING PERIPLASMIC PROTEIN DDPA-RELATED"/>
    <property type="match status" value="1"/>
</dbReference>
<keyword evidence="5" id="KW-1185">Reference proteome</keyword>
<evidence type="ECO:0000256" key="2">
    <source>
        <dbReference type="SAM" id="SignalP"/>
    </source>
</evidence>
<proteinExistence type="predicted"/>
<keyword evidence="1 2" id="KW-0732">Signal</keyword>
<dbReference type="EMBL" id="CP002105">
    <property type="protein sequence ID" value="ADL12175.1"/>
    <property type="molecule type" value="Genomic_DNA"/>
</dbReference>
<reference evidence="4 5" key="1">
    <citation type="journal article" date="2010" name="Stand. Genomic Sci.">
        <title>Complete genome sequence of Acetohalobium arabaticum type strain (Z-7288).</title>
        <authorList>
            <person name="Sikorski J."/>
            <person name="Lapidus A."/>
            <person name="Chertkov O."/>
            <person name="Lucas S."/>
            <person name="Copeland A."/>
            <person name="Glavina Del Rio T."/>
            <person name="Nolan M."/>
            <person name="Tice H."/>
            <person name="Cheng J.F."/>
            <person name="Han C."/>
            <person name="Brambilla E."/>
            <person name="Pitluck S."/>
            <person name="Liolios K."/>
            <person name="Ivanova N."/>
            <person name="Mavromatis K."/>
            <person name="Mikhailova N."/>
            <person name="Pati A."/>
            <person name="Bruce D."/>
            <person name="Detter C."/>
            <person name="Tapia R."/>
            <person name="Goodwin L."/>
            <person name="Chen A."/>
            <person name="Palaniappan K."/>
            <person name="Land M."/>
            <person name="Hauser L."/>
            <person name="Chang Y.J."/>
            <person name="Jeffries C.D."/>
            <person name="Rohde M."/>
            <person name="Goker M."/>
            <person name="Spring S."/>
            <person name="Woyke T."/>
            <person name="Bristow J."/>
            <person name="Eisen J.A."/>
            <person name="Markowitz V."/>
            <person name="Hugenholtz P."/>
            <person name="Kyrpides N.C."/>
            <person name="Klenk H.P."/>
        </authorList>
    </citation>
    <scope>NUCLEOTIDE SEQUENCE [LARGE SCALE GENOMIC DNA]</scope>
    <source>
        <strain evidence="5">ATCC 49924 / DSM 5501 / Z-7288</strain>
    </source>
</reference>
<feature type="domain" description="Solute-binding protein family 5" evidence="3">
    <location>
        <begin position="95"/>
        <end position="455"/>
    </location>
</feature>
<dbReference type="AlphaFoldDB" id="D9QVB6"/>
<dbReference type="InterPro" id="IPR030678">
    <property type="entry name" value="Peptide/Ni-bd"/>
</dbReference>
<dbReference type="InterPro" id="IPR000914">
    <property type="entry name" value="SBP_5_dom"/>
</dbReference>
<feature type="chain" id="PRO_5039371838" evidence="2">
    <location>
        <begin position="30"/>
        <end position="546"/>
    </location>
</feature>
<organism evidence="4 5">
    <name type="scientific">Acetohalobium arabaticum (strain ATCC 49924 / DSM 5501 / Z-7288)</name>
    <dbReference type="NCBI Taxonomy" id="574087"/>
    <lineage>
        <taxon>Bacteria</taxon>
        <taxon>Bacillati</taxon>
        <taxon>Bacillota</taxon>
        <taxon>Clostridia</taxon>
        <taxon>Halanaerobiales</taxon>
        <taxon>Halobacteroidaceae</taxon>
        <taxon>Acetohalobium</taxon>
    </lineage>
</organism>
<dbReference type="Pfam" id="PF00496">
    <property type="entry name" value="SBP_bac_5"/>
    <property type="match status" value="1"/>
</dbReference>
<dbReference type="GO" id="GO:0042597">
    <property type="term" value="C:periplasmic space"/>
    <property type="evidence" value="ECO:0007669"/>
    <property type="project" value="UniProtKB-ARBA"/>
</dbReference>
<feature type="signal peptide" evidence="2">
    <location>
        <begin position="1"/>
        <end position="29"/>
    </location>
</feature>
<dbReference type="Gene3D" id="3.10.105.10">
    <property type="entry name" value="Dipeptide-binding Protein, Domain 3"/>
    <property type="match status" value="1"/>
</dbReference>
<sequence>MKKVSKVLICILVLALTCTVISACSSKQAGVNEAAKKSSPQEMSSEDSRYGGTITVAKKMSVPHLDSDKSTDWQISSIMNHVYEGLFEFDSNFKAQPHLAKSYKISDNGKVYNIKLRKGVLFHNGKEMTAEDISASFNRWLKNNGAGKMVAPYFDKVKILGKYEIVFKFNEPYAPFINILASPVSNQKLVIRPQEIIEKFGDEVITEHIGTGPYKLVKRIPDQKVKLTRFEDYVPSELHSSMYAGERKAYAKNIVFKIVDEQSVRVAGVKSGRFHFAEEAQQDQYEIFKSNPDVKPIVVNPDLMEMLIINCGNPPFDNINARRALVHAIDMEELGSAMIGNEAFWDTEACLHPKGTIWYDKNAGKGIYNNYDLEKAKKLLDKANYDGSPIVILSGRDDKVEKQGAIALKDQLEKVGFKVNLKLFDRPTVVEKRSKEKGWNLHLTMFSKAVPDPQIHAAWTGTDKWISNWDDKYSHQMDKIFAKMIRETDYEKRYKIVKEFYDKYWETVPYINLVDYSRLHLINKSLKNYKSSPQAFFWNTWIKKKQ</sequence>
<dbReference type="RefSeq" id="WP_013277621.1">
    <property type="nucleotide sequence ID" value="NC_014378.1"/>
</dbReference>
<dbReference type="Gene3D" id="3.90.76.10">
    <property type="entry name" value="Dipeptide-binding Protein, Domain 1"/>
    <property type="match status" value="1"/>
</dbReference>
<dbReference type="STRING" id="574087.Acear_0633"/>
<dbReference type="HOGENOM" id="CLU_017028_7_1_9"/>
<dbReference type="GO" id="GO:1904680">
    <property type="term" value="F:peptide transmembrane transporter activity"/>
    <property type="evidence" value="ECO:0007669"/>
    <property type="project" value="TreeGrafter"/>
</dbReference>
<dbReference type="eggNOG" id="COG0747">
    <property type="taxonomic scope" value="Bacteria"/>
</dbReference>
<dbReference type="GO" id="GO:0043190">
    <property type="term" value="C:ATP-binding cassette (ABC) transporter complex"/>
    <property type="evidence" value="ECO:0007669"/>
    <property type="project" value="InterPro"/>
</dbReference>
<dbReference type="Gene3D" id="3.40.190.10">
    <property type="entry name" value="Periplasmic binding protein-like II"/>
    <property type="match status" value="1"/>
</dbReference>
<evidence type="ECO:0000256" key="1">
    <source>
        <dbReference type="ARBA" id="ARBA00022729"/>
    </source>
</evidence>
<dbReference type="InterPro" id="IPR039424">
    <property type="entry name" value="SBP_5"/>
</dbReference>
<dbReference type="SUPFAM" id="SSF53850">
    <property type="entry name" value="Periplasmic binding protein-like II"/>
    <property type="match status" value="1"/>
</dbReference>